<gene>
    <name evidence="2" type="ORF">CD32_14035</name>
</gene>
<dbReference type="InterPro" id="IPR014957">
    <property type="entry name" value="IDEAL_dom"/>
</dbReference>
<evidence type="ECO:0000313" key="2">
    <source>
        <dbReference type="EMBL" id="KGR83818.1"/>
    </source>
</evidence>
<dbReference type="InterPro" id="IPR027393">
    <property type="entry name" value="Virus_scaffolding_prot_C"/>
</dbReference>
<feature type="domain" description="IDEAL" evidence="1">
    <location>
        <begin position="35"/>
        <end position="71"/>
    </location>
</feature>
<sequence length="80" mass="9752">MDKYYSYTDFLRAVGQYPQTTESEKLLNDIYLDLFLGRLQRLQRIDQLKKLIDMSLDQRNEQAFYKYAQEICELQKEMNE</sequence>
<protein>
    <recommendedName>
        <fullName evidence="1">IDEAL domain-containing protein</fullName>
    </recommendedName>
</protein>
<dbReference type="SMART" id="SM00914">
    <property type="entry name" value="IDEAL"/>
    <property type="match status" value="1"/>
</dbReference>
<dbReference type="RefSeq" id="WP_036156102.1">
    <property type="nucleotide sequence ID" value="NZ_AVCX01000004.1"/>
</dbReference>
<dbReference type="STRING" id="1220589.CD32_14035"/>
<keyword evidence="3" id="KW-1185">Reference proteome</keyword>
<dbReference type="Proteomes" id="UP000030437">
    <property type="component" value="Unassembled WGS sequence"/>
</dbReference>
<dbReference type="AlphaFoldDB" id="A0A0A3IM00"/>
<dbReference type="eggNOG" id="ENOG50334AC">
    <property type="taxonomic scope" value="Bacteria"/>
</dbReference>
<comment type="caution">
    <text evidence="2">The sequence shown here is derived from an EMBL/GenBank/DDBJ whole genome shotgun (WGS) entry which is preliminary data.</text>
</comment>
<dbReference type="EMBL" id="JPVP01000057">
    <property type="protein sequence ID" value="KGR83818.1"/>
    <property type="molecule type" value="Genomic_DNA"/>
</dbReference>
<proteinExistence type="predicted"/>
<evidence type="ECO:0000259" key="1">
    <source>
        <dbReference type="SMART" id="SM00914"/>
    </source>
</evidence>
<dbReference type="OrthoDB" id="2660250at2"/>
<dbReference type="Pfam" id="PF08858">
    <property type="entry name" value="IDEAL"/>
    <property type="match status" value="1"/>
</dbReference>
<accession>A0A0A3IM00</accession>
<dbReference type="Gene3D" id="4.10.810.10">
    <property type="entry name" value="Virus Scaffolding Protein, Chain A"/>
    <property type="match status" value="1"/>
</dbReference>
<evidence type="ECO:0000313" key="3">
    <source>
        <dbReference type="Proteomes" id="UP000030437"/>
    </source>
</evidence>
<organism evidence="2 3">
    <name type="scientific">Lysinibacillus odysseyi 34hs-1 = NBRC 100172</name>
    <dbReference type="NCBI Taxonomy" id="1220589"/>
    <lineage>
        <taxon>Bacteria</taxon>
        <taxon>Bacillati</taxon>
        <taxon>Bacillota</taxon>
        <taxon>Bacilli</taxon>
        <taxon>Bacillales</taxon>
        <taxon>Bacillaceae</taxon>
        <taxon>Lysinibacillus</taxon>
    </lineage>
</organism>
<reference evidence="2 3" key="1">
    <citation type="submission" date="2014-02" db="EMBL/GenBank/DDBJ databases">
        <title>Draft genome sequence of Lysinibacillus odysseyi NBRC 100172.</title>
        <authorList>
            <person name="Zhang F."/>
            <person name="Wang G."/>
            <person name="Zhang L."/>
        </authorList>
    </citation>
    <scope>NUCLEOTIDE SEQUENCE [LARGE SCALE GENOMIC DNA]</scope>
    <source>
        <strain evidence="2 3">NBRC 100172</strain>
    </source>
</reference>
<name>A0A0A3IM00_9BACI</name>